<gene>
    <name evidence="8" type="ORF">QTP70_024871</name>
</gene>
<evidence type="ECO:0000256" key="5">
    <source>
        <dbReference type="ARBA" id="ARBA00023242"/>
    </source>
</evidence>
<keyword evidence="3" id="KW-0507">mRNA processing</keyword>
<evidence type="ECO:0000313" key="9">
    <source>
        <dbReference type="Proteomes" id="UP001274896"/>
    </source>
</evidence>
<dbReference type="InterPro" id="IPR026736">
    <property type="entry name" value="Virilizer"/>
</dbReference>
<dbReference type="EMBL" id="JAUCMX010000020">
    <property type="protein sequence ID" value="KAK3515616.1"/>
    <property type="molecule type" value="Genomic_DNA"/>
</dbReference>
<comment type="caution">
    <text evidence="8">The sequence shown here is derived from an EMBL/GenBank/DDBJ whole genome shotgun (WGS) entry which is preliminary data.</text>
</comment>
<feature type="compositionally biased region" description="Acidic residues" evidence="6">
    <location>
        <begin position="334"/>
        <end position="350"/>
    </location>
</feature>
<evidence type="ECO:0000256" key="1">
    <source>
        <dbReference type="ARBA" id="ARBA00004123"/>
    </source>
</evidence>
<name>A0AAE0Q837_9TELE</name>
<feature type="compositionally biased region" description="Pro residues" evidence="6">
    <location>
        <begin position="138"/>
        <end position="148"/>
    </location>
</feature>
<feature type="region of interest" description="Disordered" evidence="6">
    <location>
        <begin position="129"/>
        <end position="213"/>
    </location>
</feature>
<feature type="compositionally biased region" description="Basic and acidic residues" evidence="6">
    <location>
        <begin position="668"/>
        <end position="692"/>
    </location>
</feature>
<evidence type="ECO:0000256" key="4">
    <source>
        <dbReference type="ARBA" id="ARBA00023187"/>
    </source>
</evidence>
<feature type="region of interest" description="Disordered" evidence="6">
    <location>
        <begin position="668"/>
        <end position="715"/>
    </location>
</feature>
<evidence type="ECO:0000256" key="3">
    <source>
        <dbReference type="ARBA" id="ARBA00022664"/>
    </source>
</evidence>
<feature type="region of interest" description="Disordered" evidence="6">
    <location>
        <begin position="1782"/>
        <end position="1803"/>
    </location>
</feature>
<feature type="compositionally biased region" description="Acidic residues" evidence="6">
    <location>
        <begin position="357"/>
        <end position="394"/>
    </location>
</feature>
<evidence type="ECO:0000313" key="8">
    <source>
        <dbReference type="EMBL" id="KAK3515616.1"/>
    </source>
</evidence>
<comment type="subcellular location">
    <subcellularLocation>
        <location evidence="1">Nucleus</location>
    </subcellularLocation>
</comment>
<keyword evidence="9" id="KW-1185">Reference proteome</keyword>
<dbReference type="GO" id="GO:0005634">
    <property type="term" value="C:nucleus"/>
    <property type="evidence" value="ECO:0007669"/>
    <property type="project" value="UniProtKB-SubCell"/>
</dbReference>
<feature type="compositionally biased region" description="Acidic residues" evidence="6">
    <location>
        <begin position="693"/>
        <end position="715"/>
    </location>
</feature>
<evidence type="ECO:0000256" key="2">
    <source>
        <dbReference type="ARBA" id="ARBA00008371"/>
    </source>
</evidence>
<feature type="region of interest" description="Disordered" evidence="6">
    <location>
        <begin position="294"/>
        <end position="394"/>
    </location>
</feature>
<feature type="compositionally biased region" description="Gly residues" evidence="6">
    <location>
        <begin position="1887"/>
        <end position="1912"/>
    </location>
</feature>
<reference evidence="8" key="1">
    <citation type="submission" date="2023-06" db="EMBL/GenBank/DDBJ databases">
        <title>Male Hemibagrus guttatus genome.</title>
        <authorList>
            <person name="Bian C."/>
        </authorList>
    </citation>
    <scope>NUCLEOTIDE SEQUENCE</scope>
    <source>
        <strain evidence="8">Male_cb2023</strain>
        <tissue evidence="8">Muscle</tissue>
    </source>
</reference>
<dbReference type="PANTHER" id="PTHR23185">
    <property type="entry name" value="PROTEIN VIRILIZER HOMOLOG"/>
    <property type="match status" value="1"/>
</dbReference>
<evidence type="ECO:0000259" key="7">
    <source>
        <dbReference type="Pfam" id="PF15912"/>
    </source>
</evidence>
<proteinExistence type="inferred from homology"/>
<feature type="region of interest" description="Disordered" evidence="6">
    <location>
        <begin position="1594"/>
        <end position="1615"/>
    </location>
</feature>
<keyword evidence="5" id="KW-0539">Nucleus</keyword>
<dbReference type="GO" id="GO:0036396">
    <property type="term" value="C:RNA N6-methyladenosine methyltransferase complex"/>
    <property type="evidence" value="ECO:0007669"/>
    <property type="project" value="TreeGrafter"/>
</dbReference>
<dbReference type="Pfam" id="PF15912">
    <property type="entry name" value="VIR_N"/>
    <property type="match status" value="1"/>
</dbReference>
<dbReference type="GO" id="GO:0006397">
    <property type="term" value="P:mRNA processing"/>
    <property type="evidence" value="ECO:0007669"/>
    <property type="project" value="UniProtKB-KW"/>
</dbReference>
<feature type="compositionally biased region" description="Pro residues" evidence="6">
    <location>
        <begin position="171"/>
        <end position="187"/>
    </location>
</feature>
<comment type="similarity">
    <text evidence="2">Belongs to the vir family.</text>
</comment>
<dbReference type="PANTHER" id="PTHR23185:SF0">
    <property type="entry name" value="PROTEIN VIRILIZER HOMOLOG"/>
    <property type="match status" value="1"/>
</dbReference>
<accession>A0AAE0Q837</accession>
<dbReference type="Proteomes" id="UP001274896">
    <property type="component" value="Unassembled WGS sequence"/>
</dbReference>
<feature type="compositionally biased region" description="Basic residues" evidence="6">
    <location>
        <begin position="1924"/>
        <end position="1933"/>
    </location>
</feature>
<feature type="region of interest" description="Disordered" evidence="6">
    <location>
        <begin position="1849"/>
        <end position="1933"/>
    </location>
</feature>
<protein>
    <recommendedName>
        <fullName evidence="7">Virilizer N-terminal domain-containing protein</fullName>
    </recommendedName>
</protein>
<feature type="domain" description="Virilizer N-terminal" evidence="7">
    <location>
        <begin position="5"/>
        <end position="198"/>
    </location>
</feature>
<organism evidence="8 9">
    <name type="scientific">Hemibagrus guttatus</name>
    <dbReference type="NCBI Taxonomy" id="175788"/>
    <lineage>
        <taxon>Eukaryota</taxon>
        <taxon>Metazoa</taxon>
        <taxon>Chordata</taxon>
        <taxon>Craniata</taxon>
        <taxon>Vertebrata</taxon>
        <taxon>Euteleostomi</taxon>
        <taxon>Actinopterygii</taxon>
        <taxon>Neopterygii</taxon>
        <taxon>Teleostei</taxon>
        <taxon>Ostariophysi</taxon>
        <taxon>Siluriformes</taxon>
        <taxon>Bagridae</taxon>
        <taxon>Hemibagrus</taxon>
    </lineage>
</organism>
<evidence type="ECO:0000256" key="6">
    <source>
        <dbReference type="SAM" id="MobiDB-lite"/>
    </source>
</evidence>
<dbReference type="InterPro" id="IPR031801">
    <property type="entry name" value="VIR_N"/>
</dbReference>
<sequence length="1933" mass="212952">MAGDSSMELLFLDTFKHQSAEFTNVDVVRFPYDVLITEVRVIPPGIKAHSSLPDSRAFGETAPHAFQLDLFFNNVSKPSTPVFDRLGSLEYDENKSIVFRPSGKINTDGLVLRGWYTCLTLAVYGTAERSHGHERDSPPPPPPPPPQQQTPASKRTIKHEWDNEEQFNGSPPRPQPRGPRTPPGPPPPDDDDEEALPVPALPEGPRGVPRPAERHRLSSVSWVFLLSRETSQRHPKQMPEPPQLPPFDVEEQRLYSELLPGDRAPYPISKGAPRHPTEEAYFGRLYPGSYPFGHDPELMTIAGPVKEGSVERGDDDLEPVSPERNSLPPSDAYSDQEQEEDEGAGEDEDNDARSEGSEPEEEEEEDEEEGEEEMEDDGEGDDGYEQISSDEEDLESGTYKLPAFDLDCTPEDLASLPTVQYDPYERELRPLQHFTAPHVTRYEAELICLKATDLQDQTSPWAEPAAKLSELLEAWGEGPESERGAGWVTALEEVSALLVKGLSFLEIKDPEGQKEQLRLLVEWTSTALNLDLALAQPIALNLRQLKAGAKLASSLADCGTQTVQALLEKGIMGLLLDLLFAAHVSSTLKLSILRSLDSIISEPLGMEALIRAGQQDSEGTSGYQRLLELFLLDQTVRVATAGAAIVQKGHFYEVLIDLQKTAGVWAEHHPADTETGEREREGGERERESTDREGEEADRENTEAEPESPMDLDTDTLMESNSLSEADLEKLQGLLEELLHLLETAPHCMVQPPGKAFPTTARITGPPERDDPYPTLYRYMHAAHFLESLAVVLTSPATCSHVGVVQAVRELLRFLSQSQQGLLFLLSQHEPTNILLRLLTPLTHVAPLTHLAHLAPITPLLEAEGEEAATATESSIDDGFWVWLMQALHALQAVAELNGLELEEGDNPEVLSTLHSLYLISFSSTGRNSVTHVLSMDVNLSCLVNLLEHHAKEGQGEGKARKSVTYNYACMLVLLVVQSSAELKMMEHFAAPLLSICKADENNAKLQELSKWLEPLEKLRFDMSGIPALIDYIKQNLENVMTPDGVGLVTALRVLCHIACPPATVPGQQKDLKWNQAVITLFSSEGMDTFIKLLQKLTSMLIPHWRLHGPLGPTPQRLMMMSLASCTLRLMRAMLSELLHGGACEFRDVRVPAVCVTLHTIACSTPLGNLDAEELRLQNDITDVLLTFTHAVSKQVTGSEETVAANSWSLMLKEVLNSITAAPENIYSSLSLLSELLPLPLPMQTTQALSVQDIGVAMNTRKLWSMHLHAQARTLQEVLRCVCVSSCPPLLSVLRRVCVQLCDLAAPTATLVMRTLLEQLHEEMQLEAMTPQLTRLLALLDSLVSQRSCKAAMLALLGGAIRSEVRSEGRPDDKPTDTLSILLAMLLPPVDLSLQQNAELIASIIQSLCDQDISLIVSGSGEVCVSEAEQLANALPSKDIMPGICDRILEVLKHTHSSYTLQLTCLRTMMFLTEHDYGLYHLKSSLKKHNSAVSSLLRREITSFNKESAELLSALLDFLRQILSNDSVDEDMDSRSWALNVSDMKQLLQWKDESAEHPLAELEKHITELLKEDDSLEALLENLVSLRQIVESAGETVGQAEPETEPTLPSPEPLQTQFNNRTVYILSDLLDDQLRALWYSPFQSDDMETEQDMVKVDLVTLAQQCCPDLNLKGELDRLFLTEPTSPGHSKPAKAFRLGKHKHETFITSSGKSEYVEPAKRAHIMVAPRGRGRGAFNQLGRPHDIFRQRKQNTSRPPSMHVDDFLAAEFKEVSLPAGLALPKRPLKGGGAKPPTRGLFTGGTRGRGFQSHTRFFTPPAPKSALLASNYPRREGGRGSTWSAPVTAVTHRGTYSEPRGAQSNFTRPLPSRQPPTGAYRLAPRDRAPRGRGTGLSWLGGGLGVGGGGVSNSGRGQGKFSSSGSGGGRGRHVRSFTR</sequence>
<dbReference type="GO" id="GO:0003723">
    <property type="term" value="F:RNA binding"/>
    <property type="evidence" value="ECO:0007669"/>
    <property type="project" value="TreeGrafter"/>
</dbReference>
<keyword evidence="4" id="KW-0508">mRNA splicing</keyword>
<dbReference type="GO" id="GO:0008380">
    <property type="term" value="P:RNA splicing"/>
    <property type="evidence" value="ECO:0007669"/>
    <property type="project" value="UniProtKB-KW"/>
</dbReference>